<sequence length="139" mass="15893">MKNTKYFYISWVIALVAMLGSLYFSEIMHYVPCEKCWYQRILMYPLVIIAGFAAFTNAYHYKYLIMTFSVIGFCISVIHYMEQKIPGFAPIKPCVGGVPCSTQYVNYFGFITIPFLAGTAFLLITVMMLLVRKSNADAK</sequence>
<dbReference type="RefSeq" id="WP_099581655.1">
    <property type="nucleotide sequence ID" value="NZ_MJBI02000007.1"/>
</dbReference>
<evidence type="ECO:0000256" key="6">
    <source>
        <dbReference type="ARBA" id="ARBA00022989"/>
    </source>
</evidence>
<keyword evidence="11" id="KW-0676">Redox-active center</keyword>
<keyword evidence="13" id="KW-1185">Reference proteome</keyword>
<evidence type="ECO:0000256" key="10">
    <source>
        <dbReference type="ARBA" id="ARBA00023186"/>
    </source>
</evidence>
<evidence type="ECO:0000256" key="2">
    <source>
        <dbReference type="ARBA" id="ARBA00007602"/>
    </source>
</evidence>
<evidence type="ECO:0000256" key="4">
    <source>
        <dbReference type="ARBA" id="ARBA00022692"/>
    </source>
</evidence>
<dbReference type="OrthoDB" id="158402at2"/>
<evidence type="ECO:0000256" key="3">
    <source>
        <dbReference type="ARBA" id="ARBA00022448"/>
    </source>
</evidence>
<dbReference type="PANTHER" id="PTHR43469:SF1">
    <property type="entry name" value="SPBETA PROPHAGE-DERIVED DISULFIDE BOND FORMATION PROTEIN B"/>
    <property type="match status" value="1"/>
</dbReference>
<evidence type="ECO:0000256" key="8">
    <source>
        <dbReference type="ARBA" id="ARBA00023136"/>
    </source>
</evidence>
<dbReference type="GO" id="GO:0016020">
    <property type="term" value="C:membrane"/>
    <property type="evidence" value="ECO:0007669"/>
    <property type="project" value="UniProtKB-SubCell"/>
</dbReference>
<evidence type="ECO:0000313" key="12">
    <source>
        <dbReference type="EMBL" id="RAI79547.1"/>
    </source>
</evidence>
<dbReference type="SUPFAM" id="SSF158442">
    <property type="entry name" value="DsbB-like"/>
    <property type="match status" value="1"/>
</dbReference>
<reference evidence="12 13" key="1">
    <citation type="journal article" date="2018" name="Front. Microbiol.">
        <title>Description and Comparative Genomics of Macrococcus caseolyticus subsp. hominis subsp. nov., Macrococcus goetzii sp. nov., Macrococcus epidermidis sp. nov., and Macrococcus bohemicus sp. nov., Novel Macrococci From Human Clinical Material With Virulence Potential and Suspected Uptake of Foreign DNA by Natural Transformation.</title>
        <authorList>
            <person name="Maslanova I."/>
            <person name="Wertheimer Z."/>
            <person name="Sedlacek I."/>
            <person name="Svec P."/>
            <person name="Indrakova A."/>
            <person name="Kovarovic V."/>
            <person name="Schumann P."/>
            <person name="Sproer C."/>
            <person name="Kralova S."/>
            <person name="Sedo O."/>
            <person name="Kristofova L."/>
            <person name="Vrbovska V."/>
            <person name="Fuzik T."/>
            <person name="Petras P."/>
            <person name="Zdrahal Z."/>
            <person name="Ruzickova V."/>
            <person name="Doskar J."/>
            <person name="Pantucek R."/>
        </authorList>
    </citation>
    <scope>NUCLEOTIDE SEQUENCE [LARGE SCALE GENOMIC DNA]</scope>
    <source>
        <strain evidence="12 13">CCM 4927</strain>
    </source>
</reference>
<gene>
    <name evidence="12" type="ORF">BFS35_011550</name>
</gene>
<protein>
    <submittedName>
        <fullName evidence="12">Disulfide bond formation protein B</fullName>
    </submittedName>
</protein>
<evidence type="ECO:0000256" key="7">
    <source>
        <dbReference type="ARBA" id="ARBA00023002"/>
    </source>
</evidence>
<dbReference type="Pfam" id="PF02600">
    <property type="entry name" value="DsbB"/>
    <property type="match status" value="1"/>
</dbReference>
<keyword evidence="9" id="KW-1015">Disulfide bond</keyword>
<keyword evidence="5" id="KW-0249">Electron transport</keyword>
<dbReference type="InterPro" id="IPR003752">
    <property type="entry name" value="DiS_bond_form_DsbB/BdbC"/>
</dbReference>
<comment type="subcellular location">
    <subcellularLocation>
        <location evidence="1">Membrane</location>
        <topology evidence="1">Multi-pass membrane protein</topology>
    </subcellularLocation>
</comment>
<evidence type="ECO:0000256" key="1">
    <source>
        <dbReference type="ARBA" id="ARBA00004141"/>
    </source>
</evidence>
<name>A0A2G5NI31_9STAP</name>
<evidence type="ECO:0000256" key="9">
    <source>
        <dbReference type="ARBA" id="ARBA00023157"/>
    </source>
</evidence>
<dbReference type="HAMAP" id="MF_00287">
    <property type="entry name" value="BdbC"/>
    <property type="match status" value="1"/>
</dbReference>
<dbReference type="Gene3D" id="1.20.1550.10">
    <property type="entry name" value="DsbB-like"/>
    <property type="match status" value="1"/>
</dbReference>
<comment type="similarity">
    <text evidence="2">Belongs to the DsbB family. BdbC subfamily.</text>
</comment>
<organism evidence="12 13">
    <name type="scientific">Macrococcoides goetzii</name>
    <dbReference type="NCBI Taxonomy" id="1891097"/>
    <lineage>
        <taxon>Bacteria</taxon>
        <taxon>Bacillati</taxon>
        <taxon>Bacillota</taxon>
        <taxon>Bacilli</taxon>
        <taxon>Bacillales</taxon>
        <taxon>Staphylococcaceae</taxon>
        <taxon>Macrococcoides</taxon>
    </lineage>
</organism>
<dbReference type="InterPro" id="IPR012187">
    <property type="entry name" value="Disulphide_bond_form_BdbC"/>
</dbReference>
<keyword evidence="3" id="KW-0813">Transport</keyword>
<keyword evidence="4" id="KW-0812">Transmembrane</keyword>
<dbReference type="GO" id="GO:0006457">
    <property type="term" value="P:protein folding"/>
    <property type="evidence" value="ECO:0007669"/>
    <property type="project" value="InterPro"/>
</dbReference>
<dbReference type="PIRSF" id="PIRSF036659">
    <property type="entry name" value="BdbC"/>
    <property type="match status" value="1"/>
</dbReference>
<evidence type="ECO:0000256" key="11">
    <source>
        <dbReference type="ARBA" id="ARBA00023284"/>
    </source>
</evidence>
<dbReference type="NCBIfam" id="NF002849">
    <property type="entry name" value="PRK03113.1"/>
    <property type="match status" value="1"/>
</dbReference>
<keyword evidence="8" id="KW-0472">Membrane</keyword>
<evidence type="ECO:0000256" key="5">
    <source>
        <dbReference type="ARBA" id="ARBA00022982"/>
    </source>
</evidence>
<keyword evidence="10" id="KW-0143">Chaperone</keyword>
<evidence type="ECO:0000313" key="13">
    <source>
        <dbReference type="Proteomes" id="UP000229523"/>
    </source>
</evidence>
<accession>A0A2G5NI31</accession>
<comment type="caution">
    <text evidence="12">The sequence shown here is derived from an EMBL/GenBank/DDBJ whole genome shotgun (WGS) entry which is preliminary data.</text>
</comment>
<dbReference type="InterPro" id="IPR023380">
    <property type="entry name" value="DsbB-like_sf"/>
</dbReference>
<dbReference type="EMBL" id="MJBI02000007">
    <property type="protein sequence ID" value="RAI79547.1"/>
    <property type="molecule type" value="Genomic_DNA"/>
</dbReference>
<keyword evidence="7" id="KW-0560">Oxidoreductase</keyword>
<dbReference type="GO" id="GO:0015035">
    <property type="term" value="F:protein-disulfide reductase activity"/>
    <property type="evidence" value="ECO:0007669"/>
    <property type="project" value="InterPro"/>
</dbReference>
<proteinExistence type="inferred from homology"/>
<keyword evidence="6" id="KW-1133">Transmembrane helix</keyword>
<dbReference type="AlphaFoldDB" id="A0A2G5NI31"/>
<dbReference type="Proteomes" id="UP000229523">
    <property type="component" value="Unassembled WGS sequence"/>
</dbReference>
<dbReference type="PANTHER" id="PTHR43469">
    <property type="entry name" value="DISULFIDE FORMATION PROTEIN-RELATED"/>
    <property type="match status" value="1"/>
</dbReference>